<dbReference type="PROSITE" id="PS50118">
    <property type="entry name" value="HMG_BOX_2"/>
    <property type="match status" value="1"/>
</dbReference>
<sequence length="625" mass="68824">MFTSFRDSGSSSFFASPVSSIYGPSPPESPAGSSSPSPPPGDSPNRERRSRSASRSSPGPYPFPLPPHSNGQARTQPPRPPNPWICFRNVRSAQYKGLNYPEFSKYEERGRSAPGSPSMGPIDLDGEGMVDGRRPRQADLSKHISLEWKSLTDEEKAPYIRMSEEAKLIHARIYPGYKYQPRRKAESSSVLKKVCMSTPATDSPPKKGKSKKTKHDKNLKVEDIQDDIEIDERPAENSSEQVPQSVNLVPLQLPETNIEIVTTTIETEEQAGDPTKDWTWLPEQTLLPISWEPDPELGNGSLGVVMNPLDANVDNSNENDEIEFGKPFYVSFPSMAPSTEEETGHIMPFFPFTSEPESESSLFSFSHYDFQGSLGFHLDGLTDISHLPDISSDFDFRRDSIASTDGGYDFDISQPFLPITEDSSKGLNLTTEEINNLFTQGSIAPIAPAPSASPVYARRASLAHPMPSEEKIPVMPPSPRRSSFAYATSRSSDGLLQPPTLIPYSRSRSNTLPTPLPPQNESPVRSIPTFSSNFGTDGNVSTSVLIPMTLPRYDTDLERDLEEYSRAMGLITPQNRKQKPQGNQGSKATSENASGLIINDKGSSEFNFEAEFGDIIDINARPQGI</sequence>
<dbReference type="SUPFAM" id="SSF47095">
    <property type="entry name" value="HMG-box"/>
    <property type="match status" value="1"/>
</dbReference>
<dbReference type="InterPro" id="IPR036910">
    <property type="entry name" value="HMG_box_dom_sf"/>
</dbReference>
<feature type="compositionally biased region" description="Polar residues" evidence="4">
    <location>
        <begin position="485"/>
        <end position="494"/>
    </location>
</feature>
<dbReference type="SMART" id="SM00398">
    <property type="entry name" value="HMG"/>
    <property type="match status" value="1"/>
</dbReference>
<evidence type="ECO:0000313" key="6">
    <source>
        <dbReference type="EMBL" id="GJJ15255.1"/>
    </source>
</evidence>
<dbReference type="PANTHER" id="PTHR10270">
    <property type="entry name" value="SOX TRANSCRIPTION FACTOR"/>
    <property type="match status" value="1"/>
</dbReference>
<evidence type="ECO:0000256" key="3">
    <source>
        <dbReference type="PROSITE-ProRule" id="PRU00267"/>
    </source>
</evidence>
<feature type="region of interest" description="Disordered" evidence="4">
    <location>
        <begin position="570"/>
        <end position="593"/>
    </location>
</feature>
<feature type="region of interest" description="Disordered" evidence="4">
    <location>
        <begin position="105"/>
        <end position="134"/>
    </location>
</feature>
<dbReference type="CDD" id="cd01389">
    <property type="entry name" value="HMG-box_ROX1-like"/>
    <property type="match status" value="1"/>
</dbReference>
<feature type="region of interest" description="Disordered" evidence="4">
    <location>
        <begin position="196"/>
        <end position="218"/>
    </location>
</feature>
<evidence type="ECO:0000259" key="5">
    <source>
        <dbReference type="PROSITE" id="PS50118"/>
    </source>
</evidence>
<dbReference type="GO" id="GO:0005634">
    <property type="term" value="C:nucleus"/>
    <property type="evidence" value="ECO:0007669"/>
    <property type="project" value="UniProtKB-UniRule"/>
</dbReference>
<feature type="region of interest" description="Disordered" evidence="4">
    <location>
        <begin position="1"/>
        <end position="86"/>
    </location>
</feature>
<dbReference type="Proteomes" id="UP001050691">
    <property type="component" value="Unassembled WGS sequence"/>
</dbReference>
<dbReference type="Pfam" id="PF00505">
    <property type="entry name" value="HMG_box"/>
    <property type="match status" value="1"/>
</dbReference>
<organism evidence="6 7">
    <name type="scientific">Clathrus columnatus</name>
    <dbReference type="NCBI Taxonomy" id="1419009"/>
    <lineage>
        <taxon>Eukaryota</taxon>
        <taxon>Fungi</taxon>
        <taxon>Dikarya</taxon>
        <taxon>Basidiomycota</taxon>
        <taxon>Agaricomycotina</taxon>
        <taxon>Agaricomycetes</taxon>
        <taxon>Phallomycetidae</taxon>
        <taxon>Phallales</taxon>
        <taxon>Clathraceae</taxon>
        <taxon>Clathrus</taxon>
    </lineage>
</organism>
<dbReference type="GO" id="GO:0030154">
    <property type="term" value="P:cell differentiation"/>
    <property type="evidence" value="ECO:0007669"/>
    <property type="project" value="TreeGrafter"/>
</dbReference>
<dbReference type="Gene3D" id="1.10.30.10">
    <property type="entry name" value="High mobility group box domain"/>
    <property type="match status" value="1"/>
</dbReference>
<feature type="compositionally biased region" description="Low complexity" evidence="4">
    <location>
        <begin position="1"/>
        <end position="20"/>
    </location>
</feature>
<dbReference type="InterPro" id="IPR009071">
    <property type="entry name" value="HMG_box_dom"/>
</dbReference>
<gene>
    <name evidence="6" type="ORF">Clacol_009531</name>
</gene>
<keyword evidence="7" id="KW-1185">Reference proteome</keyword>
<feature type="DNA-binding region" description="HMG box" evidence="3">
    <location>
        <begin position="77"/>
        <end position="178"/>
    </location>
</feature>
<evidence type="ECO:0000256" key="2">
    <source>
        <dbReference type="ARBA" id="ARBA00023163"/>
    </source>
</evidence>
<proteinExistence type="predicted"/>
<feature type="compositionally biased region" description="Polar residues" evidence="4">
    <location>
        <begin position="572"/>
        <end position="593"/>
    </location>
</feature>
<feature type="compositionally biased region" description="Basic residues" evidence="4">
    <location>
        <begin position="206"/>
        <end position="215"/>
    </location>
</feature>
<dbReference type="GO" id="GO:0000978">
    <property type="term" value="F:RNA polymerase II cis-regulatory region sequence-specific DNA binding"/>
    <property type="evidence" value="ECO:0007669"/>
    <property type="project" value="TreeGrafter"/>
</dbReference>
<dbReference type="InterPro" id="IPR050140">
    <property type="entry name" value="SRY-related_HMG-box_TF-like"/>
</dbReference>
<dbReference type="EMBL" id="BPWL01000010">
    <property type="protein sequence ID" value="GJJ15255.1"/>
    <property type="molecule type" value="Genomic_DNA"/>
</dbReference>
<feature type="region of interest" description="Disordered" evidence="4">
    <location>
        <begin position="467"/>
        <end position="524"/>
    </location>
</feature>
<feature type="domain" description="HMG box" evidence="5">
    <location>
        <begin position="77"/>
        <end position="178"/>
    </location>
</feature>
<accession>A0AAV5ALD9</accession>
<evidence type="ECO:0000256" key="1">
    <source>
        <dbReference type="ARBA" id="ARBA00023125"/>
    </source>
</evidence>
<comment type="caution">
    <text evidence="6">The sequence shown here is derived from an EMBL/GenBank/DDBJ whole genome shotgun (WGS) entry which is preliminary data.</text>
</comment>
<protein>
    <recommendedName>
        <fullName evidence="5">HMG box domain-containing protein</fullName>
    </recommendedName>
</protein>
<keyword evidence="3" id="KW-0539">Nucleus</keyword>
<reference evidence="6" key="1">
    <citation type="submission" date="2021-10" db="EMBL/GenBank/DDBJ databases">
        <title>De novo Genome Assembly of Clathrus columnatus (Basidiomycota, Fungi) Using Illumina and Nanopore Sequence Data.</title>
        <authorList>
            <person name="Ogiso-Tanaka E."/>
            <person name="Itagaki H."/>
            <person name="Hosoya T."/>
            <person name="Hosaka K."/>
        </authorList>
    </citation>
    <scope>NUCLEOTIDE SEQUENCE</scope>
    <source>
        <strain evidence="6">MO-923</strain>
    </source>
</reference>
<dbReference type="GO" id="GO:0001228">
    <property type="term" value="F:DNA-binding transcription activator activity, RNA polymerase II-specific"/>
    <property type="evidence" value="ECO:0007669"/>
    <property type="project" value="TreeGrafter"/>
</dbReference>
<keyword evidence="2" id="KW-0804">Transcription</keyword>
<keyword evidence="1 3" id="KW-0238">DNA-binding</keyword>
<dbReference type="PANTHER" id="PTHR10270:SF161">
    <property type="entry name" value="SEX-DETERMINING REGION Y PROTEIN"/>
    <property type="match status" value="1"/>
</dbReference>
<dbReference type="AlphaFoldDB" id="A0AAV5ALD9"/>
<evidence type="ECO:0000256" key="4">
    <source>
        <dbReference type="SAM" id="MobiDB-lite"/>
    </source>
</evidence>
<name>A0AAV5ALD9_9AGAM</name>
<evidence type="ECO:0000313" key="7">
    <source>
        <dbReference type="Proteomes" id="UP001050691"/>
    </source>
</evidence>